<dbReference type="Proteomes" id="UP000325558">
    <property type="component" value="Unassembled WGS sequence"/>
</dbReference>
<gene>
    <name evidence="2" type="ORF">BDV24DRAFT_158710</name>
</gene>
<dbReference type="EMBL" id="ML737116">
    <property type="protein sequence ID" value="KAE8346478.1"/>
    <property type="molecule type" value="Genomic_DNA"/>
</dbReference>
<reference evidence="2" key="1">
    <citation type="submission" date="2019-04" db="EMBL/GenBank/DDBJ databases">
        <title>Friends and foes A comparative genomics study of 23 Aspergillus species from section Flavi.</title>
        <authorList>
            <consortium name="DOE Joint Genome Institute"/>
            <person name="Kjaerbolling I."/>
            <person name="Vesth T."/>
            <person name="Frisvad J.C."/>
            <person name="Nybo J.L."/>
            <person name="Theobald S."/>
            <person name="Kildgaard S."/>
            <person name="Isbrandt T."/>
            <person name="Kuo A."/>
            <person name="Sato A."/>
            <person name="Lyhne E.K."/>
            <person name="Kogle M.E."/>
            <person name="Wiebenga A."/>
            <person name="Kun R.S."/>
            <person name="Lubbers R.J."/>
            <person name="Makela M.R."/>
            <person name="Barry K."/>
            <person name="Chovatia M."/>
            <person name="Clum A."/>
            <person name="Daum C."/>
            <person name="Haridas S."/>
            <person name="He G."/>
            <person name="LaButti K."/>
            <person name="Lipzen A."/>
            <person name="Mondo S."/>
            <person name="Riley R."/>
            <person name="Salamov A."/>
            <person name="Simmons B.A."/>
            <person name="Magnuson J.K."/>
            <person name="Henrissat B."/>
            <person name="Mortensen U.H."/>
            <person name="Larsen T.O."/>
            <person name="Devries R.P."/>
            <person name="Grigoriev I.V."/>
            <person name="Machida M."/>
            <person name="Baker S.E."/>
            <person name="Andersen M.R."/>
        </authorList>
    </citation>
    <scope>NUCLEOTIDE SEQUENCE</scope>
    <source>
        <strain evidence="2">CBS 117612</strain>
    </source>
</reference>
<feature type="region of interest" description="Disordered" evidence="1">
    <location>
        <begin position="1"/>
        <end position="23"/>
    </location>
</feature>
<name>A0A5N6YMQ4_9EURO</name>
<sequence>MKSKYKAHTSGVPSSQPLHGNSTALPVKVVRPLHERAPSVNVQRWNGLDDGTRSDPTFVRDIRPSLFGTAYQHSDIDTFARQGYESMKRQDRPKIMVGALYIPGSGAYLCSIPGAAAWRRMKKTGAEDASAWWHVVKNRRPQNVSHAEDCTAYRYELSQMNKLSPGMTYPEGSYFAVFGERRGETRWLKPMSCWWW</sequence>
<organism evidence="2">
    <name type="scientific">Aspergillus arachidicola</name>
    <dbReference type="NCBI Taxonomy" id="656916"/>
    <lineage>
        <taxon>Eukaryota</taxon>
        <taxon>Fungi</taxon>
        <taxon>Dikarya</taxon>
        <taxon>Ascomycota</taxon>
        <taxon>Pezizomycotina</taxon>
        <taxon>Eurotiomycetes</taxon>
        <taxon>Eurotiomycetidae</taxon>
        <taxon>Eurotiales</taxon>
        <taxon>Aspergillaceae</taxon>
        <taxon>Aspergillus</taxon>
        <taxon>Aspergillus subgen. Circumdati</taxon>
    </lineage>
</organism>
<evidence type="ECO:0000313" key="2">
    <source>
        <dbReference type="EMBL" id="KAE8346478.1"/>
    </source>
</evidence>
<evidence type="ECO:0000256" key="1">
    <source>
        <dbReference type="SAM" id="MobiDB-lite"/>
    </source>
</evidence>
<proteinExistence type="predicted"/>
<dbReference type="OrthoDB" id="4355152at2759"/>
<dbReference type="AlphaFoldDB" id="A0A5N6YMQ4"/>
<accession>A0A5N6YMQ4</accession>
<feature type="compositionally biased region" description="Polar residues" evidence="1">
    <location>
        <begin position="11"/>
        <end position="23"/>
    </location>
</feature>
<protein>
    <submittedName>
        <fullName evidence="2">Uncharacterized protein</fullName>
    </submittedName>
</protein>